<dbReference type="Proteomes" id="UP000033423">
    <property type="component" value="Unassembled WGS sequence"/>
</dbReference>
<evidence type="ECO:0000313" key="1">
    <source>
        <dbReference type="EMBL" id="KJU86603.1"/>
    </source>
</evidence>
<reference evidence="1 2" key="1">
    <citation type="submission" date="2015-02" db="EMBL/GenBank/DDBJ databases">
        <title>Single-cell genomics of uncultivated deep-branching MTB reveals a conserved set of magnetosome genes.</title>
        <authorList>
            <person name="Kolinko S."/>
            <person name="Richter M."/>
            <person name="Glockner F.O."/>
            <person name="Brachmann A."/>
            <person name="Schuler D."/>
        </authorList>
    </citation>
    <scope>NUCLEOTIDE SEQUENCE [LARGE SCALE GENOMIC DNA]</scope>
    <source>
        <strain evidence="1">TM-1</strain>
    </source>
</reference>
<comment type="caution">
    <text evidence="1">The sequence shown here is derived from an EMBL/GenBank/DDBJ whole genome shotgun (WGS) entry which is preliminary data.</text>
</comment>
<keyword evidence="2" id="KW-1185">Reference proteome</keyword>
<accession>A0A0F3H0X8</accession>
<feature type="non-terminal residue" evidence="1">
    <location>
        <position position="1"/>
    </location>
</feature>
<dbReference type="AlphaFoldDB" id="A0A0F3H0X8"/>
<proteinExistence type="predicted"/>
<name>A0A0F3H0X8_9BACT</name>
<organism evidence="1 2">
    <name type="scientific">Candidatus Magnetobacterium bavaricum</name>
    <dbReference type="NCBI Taxonomy" id="29290"/>
    <lineage>
        <taxon>Bacteria</taxon>
        <taxon>Pseudomonadati</taxon>
        <taxon>Nitrospirota</taxon>
        <taxon>Thermodesulfovibrionia</taxon>
        <taxon>Thermodesulfovibrionales</taxon>
        <taxon>Candidatus Magnetobacteriaceae</taxon>
        <taxon>Candidatus Magnetobacterium</taxon>
    </lineage>
</organism>
<evidence type="ECO:0000313" key="2">
    <source>
        <dbReference type="Proteomes" id="UP000033423"/>
    </source>
</evidence>
<protein>
    <submittedName>
        <fullName evidence="1">Uncharacterized protein</fullName>
    </submittedName>
</protein>
<gene>
    <name evidence="1" type="ORF">MBAV_001203</name>
</gene>
<sequence>RRFYELYPETCDILLSNLNSIRWDEAIIQMVGIIKDHKELSDIIETIIVHDPKFAAKLYYSSEHKPINIGIKICDILEKAIWGNMNSQST</sequence>
<dbReference type="EMBL" id="LACI01000535">
    <property type="protein sequence ID" value="KJU86603.1"/>
    <property type="molecule type" value="Genomic_DNA"/>
</dbReference>